<organism evidence="1 2">
    <name type="scientific">Deinococcus koreensis</name>
    <dbReference type="NCBI Taxonomy" id="2054903"/>
    <lineage>
        <taxon>Bacteria</taxon>
        <taxon>Thermotogati</taxon>
        <taxon>Deinococcota</taxon>
        <taxon>Deinococci</taxon>
        <taxon>Deinococcales</taxon>
        <taxon>Deinococcaceae</taxon>
        <taxon>Deinococcus</taxon>
    </lineage>
</organism>
<name>A0A2K3URK2_9DEIO</name>
<dbReference type="Proteomes" id="UP000236379">
    <property type="component" value="Unassembled WGS sequence"/>
</dbReference>
<dbReference type="EMBL" id="PPPD01000006">
    <property type="protein sequence ID" value="PNY79171.1"/>
    <property type="molecule type" value="Genomic_DNA"/>
</dbReference>
<evidence type="ECO:0000313" key="2">
    <source>
        <dbReference type="Proteomes" id="UP000236379"/>
    </source>
</evidence>
<comment type="caution">
    <text evidence="1">The sequence shown here is derived from an EMBL/GenBank/DDBJ whole genome shotgun (WGS) entry which is preliminary data.</text>
</comment>
<keyword evidence="2" id="KW-1185">Reference proteome</keyword>
<dbReference type="RefSeq" id="WP_103314322.1">
    <property type="nucleotide sequence ID" value="NZ_PPPD01000006.1"/>
</dbReference>
<accession>A0A2K3URK2</accession>
<dbReference type="AlphaFoldDB" id="A0A2K3URK2"/>
<gene>
    <name evidence="1" type="ORF">CVO96_20435</name>
</gene>
<evidence type="ECO:0000313" key="1">
    <source>
        <dbReference type="EMBL" id="PNY79171.1"/>
    </source>
</evidence>
<proteinExistence type="predicted"/>
<reference evidence="1 2" key="1">
    <citation type="submission" date="2018-01" db="EMBL/GenBank/DDBJ databases">
        <title>Deinococcus koreensis sp. nov., a radiation-resistant bacterium isolated from river water.</title>
        <authorList>
            <person name="Choi A."/>
        </authorList>
    </citation>
    <scope>NUCLEOTIDE SEQUENCE [LARGE SCALE GENOMIC DNA]</scope>
    <source>
        <strain evidence="1 2">SJW1-2</strain>
    </source>
</reference>
<sequence length="167" mass="19129">MTTDLDAVYRALGEFVLCFLALEHEIQQLGAVALNVNDQFTEIQRLRDFTFSKQVQRVQRAVEEQVRRYVPAHAEPHVEPYLARVATVLSDCQRLIQKRNELMHSSYHYAESFDTLLGILRSYQGPATGALHQEWVSPANFVQVSREVAAAAFQVGHLRTQLIHWLP</sequence>
<protein>
    <submittedName>
        <fullName evidence="1">Uncharacterized protein</fullName>
    </submittedName>
</protein>